<sequence length="87" mass="9793">MQVLDREPYSYVLLETDGEWILTFLLGRAVMVDVSVRLTPEEVTALEDGESSAADLIERFSADRSAYEDRQVIPAVWPAREDETSDG</sequence>
<dbReference type="RefSeq" id="WP_008454754.1">
    <property type="nucleotide sequence ID" value="NZ_AOIJ01000044.1"/>
</dbReference>
<comment type="caution">
    <text evidence="1">The sequence shown here is derived from an EMBL/GenBank/DDBJ whole genome shotgun (WGS) entry which is preliminary data.</text>
</comment>
<dbReference type="EMBL" id="AOIJ01000044">
    <property type="protein sequence ID" value="ELY81029.1"/>
    <property type="molecule type" value="Genomic_DNA"/>
</dbReference>
<proteinExistence type="predicted"/>
<name>L9Z3U8_9EURY</name>
<dbReference type="PATRIC" id="fig|1230459.4.peg.1605"/>
<evidence type="ECO:0000313" key="1">
    <source>
        <dbReference type="EMBL" id="ELY81029.1"/>
    </source>
</evidence>
<organism evidence="1 2">
    <name type="scientific">Natrinema gari JCM 14663</name>
    <dbReference type="NCBI Taxonomy" id="1230459"/>
    <lineage>
        <taxon>Archaea</taxon>
        <taxon>Methanobacteriati</taxon>
        <taxon>Methanobacteriota</taxon>
        <taxon>Stenosarchaea group</taxon>
        <taxon>Halobacteria</taxon>
        <taxon>Halobacteriales</taxon>
        <taxon>Natrialbaceae</taxon>
        <taxon>Natrinema</taxon>
    </lineage>
</organism>
<reference evidence="1 2" key="1">
    <citation type="journal article" date="2014" name="PLoS Genet.">
        <title>Phylogenetically driven sequencing of extremely halophilic archaea reveals strategies for static and dynamic osmo-response.</title>
        <authorList>
            <person name="Becker E.A."/>
            <person name="Seitzer P.M."/>
            <person name="Tritt A."/>
            <person name="Larsen D."/>
            <person name="Krusor M."/>
            <person name="Yao A.I."/>
            <person name="Wu D."/>
            <person name="Madern D."/>
            <person name="Eisen J.A."/>
            <person name="Darling A.E."/>
            <person name="Facciotti M.T."/>
        </authorList>
    </citation>
    <scope>NUCLEOTIDE SEQUENCE [LARGE SCALE GENOMIC DNA]</scope>
    <source>
        <strain evidence="1 2">JCM 14663</strain>
    </source>
</reference>
<dbReference type="Proteomes" id="UP000011592">
    <property type="component" value="Unassembled WGS sequence"/>
</dbReference>
<accession>L9Z3U8</accession>
<evidence type="ECO:0000313" key="2">
    <source>
        <dbReference type="Proteomes" id="UP000011592"/>
    </source>
</evidence>
<gene>
    <name evidence="1" type="ORF">C486_08023</name>
</gene>
<dbReference type="AlphaFoldDB" id="L9Z3U8"/>
<protein>
    <submittedName>
        <fullName evidence="1">Uncharacterized protein</fullName>
    </submittedName>
</protein>
<keyword evidence="2" id="KW-1185">Reference proteome</keyword>